<gene>
    <name evidence="1" type="primary">EID1</name>
    <name evidence="1" type="ORF">KSP40_PGU001160</name>
</gene>
<evidence type="ECO:0000313" key="2">
    <source>
        <dbReference type="Proteomes" id="UP001412067"/>
    </source>
</evidence>
<accession>A0ABR2MTM7</accession>
<keyword evidence="2" id="KW-1185">Reference proteome</keyword>
<name>A0ABR2MTM7_9ASPA</name>
<dbReference type="Proteomes" id="UP001412067">
    <property type="component" value="Unassembled WGS sequence"/>
</dbReference>
<dbReference type="EMBL" id="JBBWWR010000005">
    <property type="protein sequence ID" value="KAK8967316.1"/>
    <property type="molecule type" value="Genomic_DNA"/>
</dbReference>
<dbReference type="PANTHER" id="PTHR31348:SF4">
    <property type="entry name" value="PHYTOCHROME A-ASSOCIATED F-BOX PROTEIN"/>
    <property type="match status" value="1"/>
</dbReference>
<organism evidence="1 2">
    <name type="scientific">Platanthera guangdongensis</name>
    <dbReference type="NCBI Taxonomy" id="2320717"/>
    <lineage>
        <taxon>Eukaryota</taxon>
        <taxon>Viridiplantae</taxon>
        <taxon>Streptophyta</taxon>
        <taxon>Embryophyta</taxon>
        <taxon>Tracheophyta</taxon>
        <taxon>Spermatophyta</taxon>
        <taxon>Magnoliopsida</taxon>
        <taxon>Liliopsida</taxon>
        <taxon>Asparagales</taxon>
        <taxon>Orchidaceae</taxon>
        <taxon>Orchidoideae</taxon>
        <taxon>Orchideae</taxon>
        <taxon>Orchidinae</taxon>
        <taxon>Platanthera</taxon>
    </lineage>
</organism>
<proteinExistence type="predicted"/>
<dbReference type="InterPro" id="IPR036047">
    <property type="entry name" value="F-box-like_dom_sf"/>
</dbReference>
<dbReference type="InterPro" id="IPR040267">
    <property type="entry name" value="EID1-like"/>
</dbReference>
<reference evidence="1 2" key="1">
    <citation type="journal article" date="2022" name="Nat. Plants">
        <title>Genomes of leafy and leafless Platanthera orchids illuminate the evolution of mycoheterotrophy.</title>
        <authorList>
            <person name="Li M.H."/>
            <person name="Liu K.W."/>
            <person name="Li Z."/>
            <person name="Lu H.C."/>
            <person name="Ye Q.L."/>
            <person name="Zhang D."/>
            <person name="Wang J.Y."/>
            <person name="Li Y.F."/>
            <person name="Zhong Z.M."/>
            <person name="Liu X."/>
            <person name="Yu X."/>
            <person name="Liu D.K."/>
            <person name="Tu X.D."/>
            <person name="Liu B."/>
            <person name="Hao Y."/>
            <person name="Liao X.Y."/>
            <person name="Jiang Y.T."/>
            <person name="Sun W.H."/>
            <person name="Chen J."/>
            <person name="Chen Y.Q."/>
            <person name="Ai Y."/>
            <person name="Zhai J.W."/>
            <person name="Wu S.S."/>
            <person name="Zhou Z."/>
            <person name="Hsiao Y.Y."/>
            <person name="Wu W.L."/>
            <person name="Chen Y.Y."/>
            <person name="Lin Y.F."/>
            <person name="Hsu J.L."/>
            <person name="Li C.Y."/>
            <person name="Wang Z.W."/>
            <person name="Zhao X."/>
            <person name="Zhong W.Y."/>
            <person name="Ma X.K."/>
            <person name="Ma L."/>
            <person name="Huang J."/>
            <person name="Chen G.Z."/>
            <person name="Huang M.Z."/>
            <person name="Huang L."/>
            <person name="Peng D.H."/>
            <person name="Luo Y.B."/>
            <person name="Zou S.Q."/>
            <person name="Chen S.P."/>
            <person name="Lan S."/>
            <person name="Tsai W.C."/>
            <person name="Van de Peer Y."/>
            <person name="Liu Z.J."/>
        </authorList>
    </citation>
    <scope>NUCLEOTIDE SEQUENCE [LARGE SCALE GENOMIC DNA]</scope>
    <source>
        <strain evidence="1">Lor288</strain>
    </source>
</reference>
<sequence length="153" mass="16260">MDTVPTKEISETSNPASAAPSAAAAAASFIGGDRSHFSLLSDDVVHNIFAKLEPDPQDWARLSSVSLRMASLVRNICCRAKCFRSLPSLASDLGTSHTALVGGWAALLKISVCCPGLLRAGILLENSDFGLEREIGPDENYLRRSPELPPPPS</sequence>
<dbReference type="SUPFAM" id="SSF81383">
    <property type="entry name" value="F-box domain"/>
    <property type="match status" value="1"/>
</dbReference>
<comment type="caution">
    <text evidence="1">The sequence shown here is derived from an EMBL/GenBank/DDBJ whole genome shotgun (WGS) entry which is preliminary data.</text>
</comment>
<protein>
    <submittedName>
        <fullName evidence="1">Phytochrome A-associated F-box protein</fullName>
    </submittedName>
</protein>
<dbReference type="PANTHER" id="PTHR31348">
    <property type="entry name" value="EID1-LIKE F-BOX PROTEIN 2-RELATED"/>
    <property type="match status" value="1"/>
</dbReference>
<evidence type="ECO:0000313" key="1">
    <source>
        <dbReference type="EMBL" id="KAK8967316.1"/>
    </source>
</evidence>